<keyword evidence="4" id="KW-1185">Reference proteome</keyword>
<evidence type="ECO:0000256" key="1">
    <source>
        <dbReference type="SAM" id="MobiDB-lite"/>
    </source>
</evidence>
<evidence type="ECO:0000256" key="2">
    <source>
        <dbReference type="SAM" id="SignalP"/>
    </source>
</evidence>
<organism evidence="3 4">
    <name type="scientific">Actinacidiphila oryziradicis</name>
    <dbReference type="NCBI Taxonomy" id="2571141"/>
    <lineage>
        <taxon>Bacteria</taxon>
        <taxon>Bacillati</taxon>
        <taxon>Actinomycetota</taxon>
        <taxon>Actinomycetes</taxon>
        <taxon>Kitasatosporales</taxon>
        <taxon>Streptomycetaceae</taxon>
        <taxon>Actinacidiphila</taxon>
    </lineage>
</organism>
<accession>A0A4U0SNW1</accession>
<dbReference type="AlphaFoldDB" id="A0A4U0SNW1"/>
<reference evidence="3 4" key="1">
    <citation type="submission" date="2019-04" db="EMBL/GenBank/DDBJ databases">
        <title>Streptomyces oryziradicis sp. nov., a novel actinomycete isolated from rhizosphere soil of rice (Oryza sativa L.).</title>
        <authorList>
            <person name="Li C."/>
        </authorList>
    </citation>
    <scope>NUCLEOTIDE SEQUENCE [LARGE SCALE GENOMIC DNA]</scope>
    <source>
        <strain evidence="3 4">NEAU-C40</strain>
    </source>
</reference>
<dbReference type="Proteomes" id="UP000305778">
    <property type="component" value="Unassembled WGS sequence"/>
</dbReference>
<gene>
    <name evidence="3" type="ORF">FCI23_14485</name>
</gene>
<dbReference type="EMBL" id="SUMC01000011">
    <property type="protein sequence ID" value="TKA10833.1"/>
    <property type="molecule type" value="Genomic_DNA"/>
</dbReference>
<evidence type="ECO:0000313" key="3">
    <source>
        <dbReference type="EMBL" id="TKA10833.1"/>
    </source>
</evidence>
<dbReference type="RefSeq" id="WP_136724150.1">
    <property type="nucleotide sequence ID" value="NZ_SUMC01000011.1"/>
</dbReference>
<sequence>MSRKARRMNIMALSLSALAAAAAVTFPWIREMRRLRVLGAPGDEDGGGGNGGGGGDKDRKSPPQPDHCSPGKPCTK</sequence>
<keyword evidence="2" id="KW-0732">Signal</keyword>
<comment type="caution">
    <text evidence="3">The sequence shown here is derived from an EMBL/GenBank/DDBJ whole genome shotgun (WGS) entry which is preliminary data.</text>
</comment>
<evidence type="ECO:0000313" key="4">
    <source>
        <dbReference type="Proteomes" id="UP000305778"/>
    </source>
</evidence>
<feature type="signal peptide" evidence="2">
    <location>
        <begin position="1"/>
        <end position="19"/>
    </location>
</feature>
<protein>
    <submittedName>
        <fullName evidence="3">Uncharacterized protein</fullName>
    </submittedName>
</protein>
<feature type="chain" id="PRO_5038990663" evidence="2">
    <location>
        <begin position="20"/>
        <end position="76"/>
    </location>
</feature>
<feature type="region of interest" description="Disordered" evidence="1">
    <location>
        <begin position="39"/>
        <end position="76"/>
    </location>
</feature>
<name>A0A4U0SNW1_9ACTN</name>
<proteinExistence type="predicted"/>